<dbReference type="EMBL" id="JAVRHN010000010">
    <property type="protein sequence ID" value="MDT0687423.1"/>
    <property type="molecule type" value="Genomic_DNA"/>
</dbReference>
<keyword evidence="3" id="KW-1185">Reference proteome</keyword>
<sequence length="73" mass="8504">MKITAIILLTITTIILVGLTVMSFYNVDFPIVFYLTCAGQAIFIFTVYKVLTDKYSTEKTFNDWYEDYPIEDK</sequence>
<evidence type="ECO:0000313" key="2">
    <source>
        <dbReference type="EMBL" id="MDT0687423.1"/>
    </source>
</evidence>
<feature type="transmembrane region" description="Helical" evidence="1">
    <location>
        <begin position="7"/>
        <end position="25"/>
    </location>
</feature>
<dbReference type="Proteomes" id="UP001253848">
    <property type="component" value="Unassembled WGS sequence"/>
</dbReference>
<keyword evidence="1" id="KW-1133">Transmembrane helix</keyword>
<name>A0ABU3DUM6_9FLAO</name>
<dbReference type="RefSeq" id="WP_311500706.1">
    <property type="nucleotide sequence ID" value="NZ_JAVRHN010000010.1"/>
</dbReference>
<keyword evidence="1" id="KW-0472">Membrane</keyword>
<gene>
    <name evidence="2" type="ORF">RM541_13710</name>
</gene>
<organism evidence="2 3">
    <name type="scientific">Autumnicola psychrophila</name>
    <dbReference type="NCBI Taxonomy" id="3075592"/>
    <lineage>
        <taxon>Bacteria</taxon>
        <taxon>Pseudomonadati</taxon>
        <taxon>Bacteroidota</taxon>
        <taxon>Flavobacteriia</taxon>
        <taxon>Flavobacteriales</taxon>
        <taxon>Flavobacteriaceae</taxon>
        <taxon>Autumnicola</taxon>
    </lineage>
</organism>
<keyword evidence="1" id="KW-0812">Transmembrane</keyword>
<protein>
    <submittedName>
        <fullName evidence="2">Uncharacterized protein</fullName>
    </submittedName>
</protein>
<reference evidence="2 3" key="1">
    <citation type="submission" date="2023-09" db="EMBL/GenBank/DDBJ databases">
        <authorList>
            <person name="Rey-Velasco X."/>
        </authorList>
    </citation>
    <scope>NUCLEOTIDE SEQUENCE [LARGE SCALE GENOMIC DNA]</scope>
    <source>
        <strain evidence="2 3">F225</strain>
    </source>
</reference>
<feature type="transmembrane region" description="Helical" evidence="1">
    <location>
        <begin position="31"/>
        <end position="51"/>
    </location>
</feature>
<evidence type="ECO:0000313" key="3">
    <source>
        <dbReference type="Proteomes" id="UP001253848"/>
    </source>
</evidence>
<accession>A0ABU3DUM6</accession>
<proteinExistence type="predicted"/>
<evidence type="ECO:0000256" key="1">
    <source>
        <dbReference type="SAM" id="Phobius"/>
    </source>
</evidence>
<comment type="caution">
    <text evidence="2">The sequence shown here is derived from an EMBL/GenBank/DDBJ whole genome shotgun (WGS) entry which is preliminary data.</text>
</comment>